<evidence type="ECO:0000313" key="3">
    <source>
        <dbReference type="Proteomes" id="UP001063166"/>
    </source>
</evidence>
<feature type="region of interest" description="Disordered" evidence="1">
    <location>
        <begin position="1"/>
        <end position="97"/>
    </location>
</feature>
<keyword evidence="3" id="KW-1185">Reference proteome</keyword>
<gene>
    <name evidence="2" type="ORF">LshimejAT787_5700030</name>
</gene>
<protein>
    <submittedName>
        <fullName evidence="2">Uncharacterized protein</fullName>
    </submittedName>
</protein>
<feature type="compositionally biased region" description="Low complexity" evidence="1">
    <location>
        <begin position="1"/>
        <end position="24"/>
    </location>
</feature>
<sequence length="329" mass="33774">MSPHSTSTTTRTRVKTTTTVAVAADGRERRGQGRRLSLCSSGPSVPFPPSSLPQHAQQTAPSPPPPPPHITCKSTAAPSQSVSIPPPTHSTDSPSTSFARLSLVSPVVLQLGRVSTRTEEVSAGDAPSPRVLEVVQLDLRGHLCTEGDDVGGSVETIYLVRGGEERTERCAIPHEAPMQEGTTAGGHDEEMEQDPRRAFVSRAGEFEQGSRQVFDSTTPSPQPPHASVALAPPASIGAEAPSPARPGDPVSPAAAIAAPDSVLVRVAGIASEHSAESLNVPAAPATTDSSAPEAADRPTAAVSPVATSPRTSIAAIDCVTAEMVATSCP</sequence>
<dbReference type="Proteomes" id="UP001063166">
    <property type="component" value="Unassembled WGS sequence"/>
</dbReference>
<reference evidence="2" key="1">
    <citation type="submission" date="2022-07" db="EMBL/GenBank/DDBJ databases">
        <title>The genome of Lyophyllum shimeji provides insight into the initial evolution of ectomycorrhizal fungal genome.</title>
        <authorList>
            <person name="Kobayashi Y."/>
            <person name="Shibata T."/>
            <person name="Hirakawa H."/>
            <person name="Shigenobu S."/>
            <person name="Nishiyama T."/>
            <person name="Yamada A."/>
            <person name="Hasebe M."/>
            <person name="Kawaguchi M."/>
        </authorList>
    </citation>
    <scope>NUCLEOTIDE SEQUENCE</scope>
    <source>
        <strain evidence="2">AT787</strain>
    </source>
</reference>
<feature type="compositionally biased region" description="Low complexity" evidence="1">
    <location>
        <begin position="282"/>
        <end position="293"/>
    </location>
</feature>
<dbReference type="EMBL" id="BRPK01000057">
    <property type="protein sequence ID" value="GLB46015.1"/>
    <property type="molecule type" value="Genomic_DNA"/>
</dbReference>
<feature type="compositionally biased region" description="Polar residues" evidence="1">
    <location>
        <begin position="72"/>
        <end position="83"/>
    </location>
</feature>
<feature type="region of interest" description="Disordered" evidence="1">
    <location>
        <begin position="207"/>
        <end position="230"/>
    </location>
</feature>
<proteinExistence type="predicted"/>
<dbReference type="AlphaFoldDB" id="A0A9P3UVK8"/>
<feature type="compositionally biased region" description="Polar residues" evidence="1">
    <location>
        <begin position="209"/>
        <end position="219"/>
    </location>
</feature>
<organism evidence="2 3">
    <name type="scientific">Lyophyllum shimeji</name>
    <name type="common">Hon-shimeji</name>
    <name type="synonym">Tricholoma shimeji</name>
    <dbReference type="NCBI Taxonomy" id="47721"/>
    <lineage>
        <taxon>Eukaryota</taxon>
        <taxon>Fungi</taxon>
        <taxon>Dikarya</taxon>
        <taxon>Basidiomycota</taxon>
        <taxon>Agaricomycotina</taxon>
        <taxon>Agaricomycetes</taxon>
        <taxon>Agaricomycetidae</taxon>
        <taxon>Agaricales</taxon>
        <taxon>Tricholomatineae</taxon>
        <taxon>Lyophyllaceae</taxon>
        <taxon>Lyophyllum</taxon>
    </lineage>
</organism>
<comment type="caution">
    <text evidence="2">The sequence shown here is derived from an EMBL/GenBank/DDBJ whole genome shotgun (WGS) entry which is preliminary data.</text>
</comment>
<accession>A0A9P3UVK8</accession>
<evidence type="ECO:0000256" key="1">
    <source>
        <dbReference type="SAM" id="MobiDB-lite"/>
    </source>
</evidence>
<feature type="region of interest" description="Disordered" evidence="1">
    <location>
        <begin position="278"/>
        <end position="307"/>
    </location>
</feature>
<name>A0A9P3UVK8_LYOSH</name>
<evidence type="ECO:0000313" key="2">
    <source>
        <dbReference type="EMBL" id="GLB46015.1"/>
    </source>
</evidence>